<sequence length="790" mass="89805">MLNCFHCGNEIIEKERIFFDDKDFCCNGCKTVYEIFSENDLQAYYDFEKMPGATPSQVSGKFDFLNNTDIVTRLLDFEEDNLHIVRLYIPQIHCSSCIWILENLNKLNKGVLTSQVNFSQKKVSISFLPETVSLKEIVLLLTRIGYEPYISLENYNEKPKMVDRSLIYKIGVAFFGFGNIMLLSFPEYFNVDDYWMQEYKNFFRYLILGLSLPVFLYSATPYYKSAWNSIKTRTYNIDIPMALGIIVMFVRSVVDIFFQDGQGFLDSMCALVFFMLSGKLIQQTTFNFLSFERDYKSYFPIAVTKIIDRKEVPVQVYEVEKGDELLIRNQELIPVDSVLLSETAFIDYSFVTGEAIPVEKKSGDKIFAGGKQVGNVIRIQSISTVSQSYLTQLWSNEVFQKKTDQKYKTITDRASRIFTPVLLSISIAGFIFWSFINLNTAFNVFTAVLIIACPCALALTAPYTWGNVIRIMGRKKLYLKNTVVIEQLSKANTIVFDKTGTLTSHTSEQIFYEGVTLSSEETAHIRSIVRGSNHPLSRRLYNFLPQNLIVKPDSFEEMTGNGMIGIIDGKVYKIGSQSFINVHKKQSDQKTRVFIQIDNVYKGCFVFNNHYREGVADLFRILEARHYDLHVLSGDNEGEKRHLVRILPPSTHLVFNQKPEEKLLYIANLQQQGKNVLMVGDGLNDAGALAQSNIGISISENVNVFTPASDAILDATQFKNIPVFLQYAKNAMKTIRMSYCLAIAYNVVGISFALTNHLSPLVAAVIMPLSTASIISFVTIMSNYFGKKKS</sequence>
<feature type="transmembrane region" description="Helical" evidence="13">
    <location>
        <begin position="761"/>
        <end position="785"/>
    </location>
</feature>
<comment type="subcellular location">
    <subcellularLocation>
        <location evidence="1">Cell membrane</location>
        <topology evidence="1">Multi-pass membrane protein</topology>
    </subcellularLocation>
</comment>
<dbReference type="PANTHER" id="PTHR43520">
    <property type="entry name" value="ATP7, ISOFORM B"/>
    <property type="match status" value="1"/>
</dbReference>
<dbReference type="InterPro" id="IPR023299">
    <property type="entry name" value="ATPase_P-typ_cyto_dom_N"/>
</dbReference>
<keyword evidence="6 13" id="KW-0812">Transmembrane</keyword>
<feature type="transmembrane region" description="Helical" evidence="13">
    <location>
        <begin position="442"/>
        <end position="465"/>
    </location>
</feature>
<keyword evidence="3" id="KW-0813">Transport</keyword>
<reference evidence="17" key="1">
    <citation type="journal article" date="2019" name="Int. J. Syst. Evol. Microbiol.">
        <title>The Global Catalogue of Microorganisms (GCM) 10K type strain sequencing project: providing services to taxonomists for standard genome sequencing and annotation.</title>
        <authorList>
            <consortium name="The Broad Institute Genomics Platform"/>
            <consortium name="The Broad Institute Genome Sequencing Center for Infectious Disease"/>
            <person name="Wu L."/>
            <person name="Ma J."/>
        </authorList>
    </citation>
    <scope>NUCLEOTIDE SEQUENCE [LARGE SCALE GENOMIC DNA]</scope>
    <source>
        <strain evidence="17">CECT 7184</strain>
    </source>
</reference>
<evidence type="ECO:0000313" key="17">
    <source>
        <dbReference type="Proteomes" id="UP001242368"/>
    </source>
</evidence>
<dbReference type="Proteomes" id="UP001242368">
    <property type="component" value="Unassembled WGS sequence"/>
</dbReference>
<dbReference type="PRINTS" id="PR00943">
    <property type="entry name" value="CUATPASE"/>
</dbReference>
<evidence type="ECO:0000256" key="7">
    <source>
        <dbReference type="ARBA" id="ARBA00022723"/>
    </source>
</evidence>
<dbReference type="NCBIfam" id="TIGR01494">
    <property type="entry name" value="ATPase_P-type"/>
    <property type="match status" value="1"/>
</dbReference>
<keyword evidence="12 13" id="KW-0472">Membrane</keyword>
<dbReference type="InterPro" id="IPR036163">
    <property type="entry name" value="HMA_dom_sf"/>
</dbReference>
<dbReference type="InterPro" id="IPR001757">
    <property type="entry name" value="P_typ_ATPase"/>
</dbReference>
<evidence type="ECO:0000256" key="11">
    <source>
        <dbReference type="ARBA" id="ARBA00023065"/>
    </source>
</evidence>
<evidence type="ECO:0000256" key="4">
    <source>
        <dbReference type="ARBA" id="ARBA00022475"/>
    </source>
</evidence>
<dbReference type="PRINTS" id="PR00119">
    <property type="entry name" value="CATATPASE"/>
</dbReference>
<evidence type="ECO:0000256" key="6">
    <source>
        <dbReference type="ARBA" id="ARBA00022692"/>
    </source>
</evidence>
<evidence type="ECO:0000256" key="10">
    <source>
        <dbReference type="ARBA" id="ARBA00022989"/>
    </source>
</evidence>
<dbReference type="SUPFAM" id="SSF56784">
    <property type="entry name" value="HAD-like"/>
    <property type="match status" value="1"/>
</dbReference>
<dbReference type="InterPro" id="IPR008250">
    <property type="entry name" value="ATPase_P-typ_transduc_dom_A_sf"/>
</dbReference>
<feature type="transmembrane region" description="Helical" evidence="13">
    <location>
        <begin position="737"/>
        <end position="755"/>
    </location>
</feature>
<keyword evidence="8" id="KW-0460">Magnesium</keyword>
<evidence type="ECO:0000256" key="9">
    <source>
        <dbReference type="ARBA" id="ARBA00022967"/>
    </source>
</evidence>
<evidence type="ECO:0000256" key="8">
    <source>
        <dbReference type="ARBA" id="ARBA00022842"/>
    </source>
</evidence>
<accession>A0ABT8CW50</accession>
<dbReference type="InterPro" id="IPR006121">
    <property type="entry name" value="HMA_dom"/>
</dbReference>
<dbReference type="Gene3D" id="3.40.50.1000">
    <property type="entry name" value="HAD superfamily/HAD-like"/>
    <property type="match status" value="1"/>
</dbReference>
<keyword evidence="17" id="KW-1185">Reference proteome</keyword>
<keyword evidence="5" id="KW-0597">Phosphoprotein</keyword>
<dbReference type="SUPFAM" id="SSF81653">
    <property type="entry name" value="Calcium ATPase, transduction domain A"/>
    <property type="match status" value="1"/>
</dbReference>
<keyword evidence="9" id="KW-1278">Translocase</keyword>
<dbReference type="RefSeq" id="WP_290363824.1">
    <property type="nucleotide sequence ID" value="NZ_JAUFQU010000001.1"/>
</dbReference>
<dbReference type="Pfam" id="PF00702">
    <property type="entry name" value="Hydrolase"/>
    <property type="match status" value="1"/>
</dbReference>
<name>A0ABT8CW50_9FLAO</name>
<keyword evidence="7" id="KW-0479">Metal-binding</keyword>
<dbReference type="Gene3D" id="3.40.1110.10">
    <property type="entry name" value="Calcium-transporting ATPase, cytoplasmic domain N"/>
    <property type="match status" value="1"/>
</dbReference>
<evidence type="ECO:0000256" key="3">
    <source>
        <dbReference type="ARBA" id="ARBA00022448"/>
    </source>
</evidence>
<keyword evidence="10 13" id="KW-1133">Transmembrane helix</keyword>
<proteinExistence type="inferred from homology"/>
<feature type="transmembrane region" description="Helical" evidence="13">
    <location>
        <begin position="235"/>
        <end position="258"/>
    </location>
</feature>
<feature type="transmembrane region" description="Helical" evidence="13">
    <location>
        <begin position="166"/>
        <end position="185"/>
    </location>
</feature>
<dbReference type="Pfam" id="PF00122">
    <property type="entry name" value="E1-E2_ATPase"/>
    <property type="match status" value="1"/>
</dbReference>
<dbReference type="CDD" id="cd00371">
    <property type="entry name" value="HMA"/>
    <property type="match status" value="1"/>
</dbReference>
<evidence type="ECO:0000259" key="14">
    <source>
        <dbReference type="Pfam" id="PF00122"/>
    </source>
</evidence>
<feature type="domain" description="Putative metal-binding" evidence="15">
    <location>
        <begin position="3"/>
        <end position="57"/>
    </location>
</feature>
<dbReference type="InterPro" id="IPR021993">
    <property type="entry name" value="ATPase-cat-bd"/>
</dbReference>
<evidence type="ECO:0000313" key="16">
    <source>
        <dbReference type="EMBL" id="MDN3707873.1"/>
    </source>
</evidence>
<dbReference type="PROSITE" id="PS00154">
    <property type="entry name" value="ATPASE_E1_E2"/>
    <property type="match status" value="1"/>
</dbReference>
<dbReference type="InterPro" id="IPR018303">
    <property type="entry name" value="ATPase_P-typ_P_site"/>
</dbReference>
<evidence type="ECO:0000256" key="5">
    <source>
        <dbReference type="ARBA" id="ARBA00022553"/>
    </source>
</evidence>
<feature type="transmembrane region" description="Helical" evidence="13">
    <location>
        <begin position="417"/>
        <end position="436"/>
    </location>
</feature>
<evidence type="ECO:0000256" key="13">
    <source>
        <dbReference type="SAM" id="Phobius"/>
    </source>
</evidence>
<dbReference type="InterPro" id="IPR023298">
    <property type="entry name" value="ATPase_P-typ_TM_dom_sf"/>
</dbReference>
<comment type="caution">
    <text evidence="16">The sequence shown here is derived from an EMBL/GenBank/DDBJ whole genome shotgun (WGS) entry which is preliminary data.</text>
</comment>
<dbReference type="InterPro" id="IPR059000">
    <property type="entry name" value="ATPase_P-type_domA"/>
</dbReference>
<keyword evidence="4" id="KW-1003">Cell membrane</keyword>
<dbReference type="InterPro" id="IPR036412">
    <property type="entry name" value="HAD-like_sf"/>
</dbReference>
<protein>
    <submittedName>
        <fullName evidence="16">Heavy metal translocating P-type ATPase metal-binding domain-containing protein</fullName>
    </submittedName>
</protein>
<evidence type="ECO:0000256" key="1">
    <source>
        <dbReference type="ARBA" id="ARBA00004651"/>
    </source>
</evidence>
<dbReference type="Gene3D" id="3.30.70.100">
    <property type="match status" value="1"/>
</dbReference>
<dbReference type="PANTHER" id="PTHR43520:SF5">
    <property type="entry name" value="CATION-TRANSPORTING P-TYPE ATPASE-RELATED"/>
    <property type="match status" value="1"/>
</dbReference>
<evidence type="ECO:0000256" key="2">
    <source>
        <dbReference type="ARBA" id="ARBA00006024"/>
    </source>
</evidence>
<dbReference type="InterPro" id="IPR023214">
    <property type="entry name" value="HAD_sf"/>
</dbReference>
<evidence type="ECO:0000256" key="12">
    <source>
        <dbReference type="ARBA" id="ARBA00023136"/>
    </source>
</evidence>
<gene>
    <name evidence="16" type="ORF">QW060_12220</name>
</gene>
<dbReference type="EMBL" id="JAUFQU010000001">
    <property type="protein sequence ID" value="MDN3707873.1"/>
    <property type="molecule type" value="Genomic_DNA"/>
</dbReference>
<organism evidence="16 17">
    <name type="scientific">Paenimyroides ceti</name>
    <dbReference type="NCBI Taxonomy" id="395087"/>
    <lineage>
        <taxon>Bacteria</taxon>
        <taxon>Pseudomonadati</taxon>
        <taxon>Bacteroidota</taxon>
        <taxon>Flavobacteriia</taxon>
        <taxon>Flavobacteriales</taxon>
        <taxon>Flavobacteriaceae</taxon>
        <taxon>Paenimyroides</taxon>
    </lineage>
</organism>
<dbReference type="Pfam" id="PF12156">
    <property type="entry name" value="ATPase-cat_bd"/>
    <property type="match status" value="1"/>
</dbReference>
<dbReference type="Gene3D" id="2.70.150.10">
    <property type="entry name" value="Calcium-transporting ATPase, cytoplasmic transduction domain A"/>
    <property type="match status" value="1"/>
</dbReference>
<feature type="transmembrane region" description="Helical" evidence="13">
    <location>
        <begin position="264"/>
        <end position="281"/>
    </location>
</feature>
<dbReference type="SUPFAM" id="SSF81665">
    <property type="entry name" value="Calcium ATPase, transmembrane domain M"/>
    <property type="match status" value="1"/>
</dbReference>
<feature type="domain" description="P-type ATPase A" evidence="14">
    <location>
        <begin position="300"/>
        <end position="394"/>
    </location>
</feature>
<comment type="similarity">
    <text evidence="2">Belongs to the cation transport ATPase (P-type) (TC 3.A.3) family. Type IB subfamily.</text>
</comment>
<keyword evidence="11" id="KW-0406">Ion transport</keyword>
<dbReference type="SUPFAM" id="SSF55008">
    <property type="entry name" value="HMA, heavy metal-associated domain"/>
    <property type="match status" value="1"/>
</dbReference>
<feature type="transmembrane region" description="Helical" evidence="13">
    <location>
        <begin position="205"/>
        <end position="223"/>
    </location>
</feature>
<evidence type="ECO:0000259" key="15">
    <source>
        <dbReference type="Pfam" id="PF12156"/>
    </source>
</evidence>